<dbReference type="InterPro" id="IPR030395">
    <property type="entry name" value="GP_PDE_dom"/>
</dbReference>
<keyword evidence="1" id="KW-0472">Membrane</keyword>
<comment type="caution">
    <text evidence="3">The sequence shown here is derived from an EMBL/GenBank/DDBJ whole genome shotgun (WGS) entry which is preliminary data.</text>
</comment>
<keyword evidence="1" id="KW-0812">Transmembrane</keyword>
<feature type="domain" description="GP-PDE" evidence="2">
    <location>
        <begin position="42"/>
        <end position="301"/>
    </location>
</feature>
<organism evidence="3">
    <name type="scientific">marine sediment metagenome</name>
    <dbReference type="NCBI Taxonomy" id="412755"/>
    <lineage>
        <taxon>unclassified sequences</taxon>
        <taxon>metagenomes</taxon>
        <taxon>ecological metagenomes</taxon>
    </lineage>
</organism>
<dbReference type="AlphaFoldDB" id="A0A0F9B0F8"/>
<feature type="transmembrane region" description="Helical" evidence="1">
    <location>
        <begin position="7"/>
        <end position="30"/>
    </location>
</feature>
<dbReference type="PANTHER" id="PTHR46211:SF14">
    <property type="entry name" value="GLYCEROPHOSPHODIESTER PHOSPHODIESTERASE"/>
    <property type="match status" value="1"/>
</dbReference>
<evidence type="ECO:0000259" key="2">
    <source>
        <dbReference type="PROSITE" id="PS51704"/>
    </source>
</evidence>
<gene>
    <name evidence="3" type="ORF">LCGC14_2847390</name>
</gene>
<dbReference type="InterPro" id="IPR017946">
    <property type="entry name" value="PLC-like_Pdiesterase_TIM-brl"/>
</dbReference>
<feature type="non-terminal residue" evidence="3">
    <location>
        <position position="372"/>
    </location>
</feature>
<dbReference type="Gene3D" id="3.20.20.190">
    <property type="entry name" value="Phosphatidylinositol (PI) phosphodiesterase"/>
    <property type="match status" value="1"/>
</dbReference>
<dbReference type="EMBL" id="LAZR01054667">
    <property type="protein sequence ID" value="KKK78056.1"/>
    <property type="molecule type" value="Genomic_DNA"/>
</dbReference>
<evidence type="ECO:0000256" key="1">
    <source>
        <dbReference type="SAM" id="Phobius"/>
    </source>
</evidence>
<dbReference type="Pfam" id="PF03009">
    <property type="entry name" value="GDPD"/>
    <property type="match status" value="1"/>
</dbReference>
<dbReference type="GO" id="GO:0008081">
    <property type="term" value="F:phosphoric diester hydrolase activity"/>
    <property type="evidence" value="ECO:0007669"/>
    <property type="project" value="InterPro"/>
</dbReference>
<reference evidence="3" key="1">
    <citation type="journal article" date="2015" name="Nature">
        <title>Complex archaea that bridge the gap between prokaryotes and eukaryotes.</title>
        <authorList>
            <person name="Spang A."/>
            <person name="Saw J.H."/>
            <person name="Jorgensen S.L."/>
            <person name="Zaremba-Niedzwiedzka K."/>
            <person name="Martijn J."/>
            <person name="Lind A.E."/>
            <person name="van Eijk R."/>
            <person name="Schleper C."/>
            <person name="Guy L."/>
            <person name="Ettema T.J."/>
        </authorList>
    </citation>
    <scope>NUCLEOTIDE SEQUENCE</scope>
</reference>
<dbReference type="SUPFAM" id="SSF51695">
    <property type="entry name" value="PLC-like phosphodiesterases"/>
    <property type="match status" value="1"/>
</dbReference>
<sequence>MRIHSNFVVDLVLVSFIGVSFIVIVFIIHLQTVISAELSKNIIVIARHGSLEDTPENTFVAFEKAINIGVGGLEIDVRKTKDDKLILMHDDTIDRTTDGKGYVSNLLYDEIKQYDAGAWKGKEFTGEEVPLLSDVLQFAKEKNIKVILNVKEHGIEQQVMSLIREFDMLNQIYFGGTLEATRSTETGIQGAKLVFVLPNKLTNDTIELVHERHNHIGMSLINSDDRDKMKERMIKGVDVILTDYPSVAIDLLHYKPRNQQKRKNKKSENKLKIKMNGNERQVYALVDIMINESPDKSRMAALVASTLPQEISVPPLIQLLAYKKSLKRFNPIRKIISTFKKEKDNTFIGIMPIDNKSLLLITKYILDRLGYG</sequence>
<keyword evidence="1" id="KW-1133">Transmembrane helix</keyword>
<name>A0A0F9B0F8_9ZZZZ</name>
<protein>
    <recommendedName>
        <fullName evidence="2">GP-PDE domain-containing protein</fullName>
    </recommendedName>
</protein>
<accession>A0A0F9B0F8</accession>
<dbReference type="GO" id="GO:0006629">
    <property type="term" value="P:lipid metabolic process"/>
    <property type="evidence" value="ECO:0007669"/>
    <property type="project" value="InterPro"/>
</dbReference>
<evidence type="ECO:0000313" key="3">
    <source>
        <dbReference type="EMBL" id="KKK78056.1"/>
    </source>
</evidence>
<proteinExistence type="predicted"/>
<dbReference type="PROSITE" id="PS51704">
    <property type="entry name" value="GP_PDE"/>
    <property type="match status" value="1"/>
</dbReference>
<dbReference type="PANTHER" id="PTHR46211">
    <property type="entry name" value="GLYCEROPHOSPHORYL DIESTER PHOSPHODIESTERASE"/>
    <property type="match status" value="1"/>
</dbReference>